<dbReference type="EMBL" id="MU158190">
    <property type="protein sequence ID" value="KAF9521260.1"/>
    <property type="molecule type" value="Genomic_DNA"/>
</dbReference>
<name>A0A9P6E2T6_9AGAR</name>
<gene>
    <name evidence="1" type="ORF">CPB83DRAFT_900926</name>
</gene>
<dbReference type="OrthoDB" id="2978551at2759"/>
<reference evidence="1" key="1">
    <citation type="submission" date="2020-11" db="EMBL/GenBank/DDBJ databases">
        <authorList>
            <consortium name="DOE Joint Genome Institute"/>
            <person name="Ahrendt S."/>
            <person name="Riley R."/>
            <person name="Andreopoulos W."/>
            <person name="Labutti K."/>
            <person name="Pangilinan J."/>
            <person name="Ruiz-Duenas F.J."/>
            <person name="Barrasa J.M."/>
            <person name="Sanchez-Garcia M."/>
            <person name="Camarero S."/>
            <person name="Miyauchi S."/>
            <person name="Serrano A."/>
            <person name="Linde D."/>
            <person name="Babiker R."/>
            <person name="Drula E."/>
            <person name="Ayuso-Fernandez I."/>
            <person name="Pacheco R."/>
            <person name="Padilla G."/>
            <person name="Ferreira P."/>
            <person name="Barriuso J."/>
            <person name="Kellner H."/>
            <person name="Castanera R."/>
            <person name="Alfaro M."/>
            <person name="Ramirez L."/>
            <person name="Pisabarro A.G."/>
            <person name="Kuo A."/>
            <person name="Tritt A."/>
            <person name="Lipzen A."/>
            <person name="He G."/>
            <person name="Yan M."/>
            <person name="Ng V."/>
            <person name="Cullen D."/>
            <person name="Martin F."/>
            <person name="Rosso M.-N."/>
            <person name="Henrissat B."/>
            <person name="Hibbett D."/>
            <person name="Martinez A.T."/>
            <person name="Grigoriev I.V."/>
        </authorList>
    </citation>
    <scope>NUCLEOTIDE SEQUENCE</scope>
    <source>
        <strain evidence="1">CBS 506.95</strain>
    </source>
</reference>
<sequence length="351" mass="39372">MDRKSPTKSNIVQPTGPLEVHNSLFNVVNGNTVVYGGNYYMYNHTYQISSPDSVQRVVPSGTQINPIEGPIIPLQLCLSADQRSEIRRMKDDVQRQHNLSANNAFPSMKVDLPTSYLSPLLPGSPTLDPLVYQVNKISKEVSTLAVDKSTVTVTRHKLLESFVMRVNPFHSFRCSPQKRRRALLREALCLLDDIEDNADAIAEHASALSILGEHLHALRMESEANTIYTWAVDLYRALANIQPDIFLPYLADSLLNIGFRVTQNTPATEEAVALLRPISGPECSPDIRCHFANALTWHASYLSDTLELHEEALKLQKEAVSIYESVLRQEAQFANLVENIHRPTNCRTSTR</sequence>
<dbReference type="AlphaFoldDB" id="A0A9P6E2T6"/>
<accession>A0A9P6E2T6</accession>
<evidence type="ECO:0000313" key="2">
    <source>
        <dbReference type="Proteomes" id="UP000807306"/>
    </source>
</evidence>
<keyword evidence="2" id="KW-1185">Reference proteome</keyword>
<proteinExistence type="predicted"/>
<evidence type="ECO:0000313" key="1">
    <source>
        <dbReference type="EMBL" id="KAF9521260.1"/>
    </source>
</evidence>
<comment type="caution">
    <text evidence="1">The sequence shown here is derived from an EMBL/GenBank/DDBJ whole genome shotgun (WGS) entry which is preliminary data.</text>
</comment>
<dbReference type="Proteomes" id="UP000807306">
    <property type="component" value="Unassembled WGS sequence"/>
</dbReference>
<protein>
    <submittedName>
        <fullName evidence="1">Uncharacterized protein</fullName>
    </submittedName>
</protein>
<organism evidence="1 2">
    <name type="scientific">Crepidotus variabilis</name>
    <dbReference type="NCBI Taxonomy" id="179855"/>
    <lineage>
        <taxon>Eukaryota</taxon>
        <taxon>Fungi</taxon>
        <taxon>Dikarya</taxon>
        <taxon>Basidiomycota</taxon>
        <taxon>Agaricomycotina</taxon>
        <taxon>Agaricomycetes</taxon>
        <taxon>Agaricomycetidae</taxon>
        <taxon>Agaricales</taxon>
        <taxon>Agaricineae</taxon>
        <taxon>Crepidotaceae</taxon>
        <taxon>Crepidotus</taxon>
    </lineage>
</organism>